<dbReference type="NCBIfam" id="NF045597">
    <property type="entry name" value="TudS_rel_CD3072"/>
    <property type="match status" value="1"/>
</dbReference>
<accession>A0A4R2KFP7</accession>
<evidence type="ECO:0000313" key="1">
    <source>
        <dbReference type="EMBL" id="TCO69226.1"/>
    </source>
</evidence>
<organism evidence="1 2">
    <name type="scientific">Marinisporobacter balticus</name>
    <dbReference type="NCBI Taxonomy" id="2018667"/>
    <lineage>
        <taxon>Bacteria</taxon>
        <taxon>Bacillati</taxon>
        <taxon>Bacillota</taxon>
        <taxon>Clostridia</taxon>
        <taxon>Peptostreptococcales</taxon>
        <taxon>Thermotaleaceae</taxon>
        <taxon>Marinisporobacter</taxon>
    </lineage>
</organism>
<comment type="caution">
    <text evidence="1">The sequence shown here is derived from an EMBL/GenBank/DDBJ whole genome shotgun (WGS) entry which is preliminary data.</text>
</comment>
<keyword evidence="2" id="KW-1185">Reference proteome</keyword>
<dbReference type="Proteomes" id="UP000294919">
    <property type="component" value="Unassembled WGS sequence"/>
</dbReference>
<protein>
    <submittedName>
        <fullName evidence="1">Putative secreted protein</fullName>
    </submittedName>
</protein>
<sequence>MFSDARSKKIILVSHCILNQNSISDGTADYPGTNESILKLLIQSNVGIIQMPCPEILSLGLDRGDIHGAEREIVTENTRIRHALEDPNSIEIINNLVKQIIFQIEEYIRNGFTILGIIGINRSPSCGVNTTSKNNQEVDGGGIFIEIFKKELEKKRIIIDMIGIKATETDKALKSIQRLIDKY</sequence>
<proteinExistence type="predicted"/>
<dbReference type="AlphaFoldDB" id="A0A4R2KFP7"/>
<dbReference type="EMBL" id="SLWV01000033">
    <property type="protein sequence ID" value="TCO69226.1"/>
    <property type="molecule type" value="Genomic_DNA"/>
</dbReference>
<dbReference type="OrthoDB" id="5420310at2"/>
<evidence type="ECO:0000313" key="2">
    <source>
        <dbReference type="Proteomes" id="UP000294919"/>
    </source>
</evidence>
<dbReference type="InterPro" id="IPR054648">
    <property type="entry name" value="TudS-rel"/>
</dbReference>
<name>A0A4R2KFP7_9FIRM</name>
<reference evidence="1 2" key="1">
    <citation type="submission" date="2019-03" db="EMBL/GenBank/DDBJ databases">
        <title>Genomic Encyclopedia of Type Strains, Phase IV (KMG-IV): sequencing the most valuable type-strain genomes for metagenomic binning, comparative biology and taxonomic classification.</title>
        <authorList>
            <person name="Goeker M."/>
        </authorList>
    </citation>
    <scope>NUCLEOTIDE SEQUENCE [LARGE SCALE GENOMIC DNA]</scope>
    <source>
        <strain evidence="1 2">DSM 102940</strain>
    </source>
</reference>
<dbReference type="RefSeq" id="WP_132247649.1">
    <property type="nucleotide sequence ID" value="NZ_SLWV01000033.1"/>
</dbReference>
<gene>
    <name evidence="1" type="ORF">EV214_1332</name>
</gene>